<dbReference type="SUPFAM" id="SSF89796">
    <property type="entry name" value="CoA-transferase family III (CaiB/BaiF)"/>
    <property type="match status" value="1"/>
</dbReference>
<proteinExistence type="predicted"/>
<dbReference type="Gene3D" id="3.30.1540.10">
    <property type="entry name" value="formyl-coa transferase, domain 3"/>
    <property type="match status" value="1"/>
</dbReference>
<dbReference type="eggNOG" id="COG1804">
    <property type="taxonomic scope" value="Bacteria"/>
</dbReference>
<accession>G7UWI0</accession>
<dbReference type="PANTHER" id="PTHR48228:SF5">
    <property type="entry name" value="ALPHA-METHYLACYL-COA RACEMASE"/>
    <property type="match status" value="1"/>
</dbReference>
<dbReference type="InterPro" id="IPR044855">
    <property type="entry name" value="CoA-Trfase_III_dom3_sf"/>
</dbReference>
<dbReference type="InterPro" id="IPR050509">
    <property type="entry name" value="CoA-transferase_III"/>
</dbReference>
<dbReference type="HOGENOM" id="CLU_033975_5_0_6"/>
<keyword evidence="3" id="KW-1185">Reference proteome</keyword>
<keyword evidence="2" id="KW-0808">Transferase</keyword>
<dbReference type="PANTHER" id="PTHR48228">
    <property type="entry name" value="SUCCINYL-COA--D-CITRAMALATE COA-TRANSFERASE"/>
    <property type="match status" value="1"/>
</dbReference>
<dbReference type="GO" id="GO:0016740">
    <property type="term" value="F:transferase activity"/>
    <property type="evidence" value="ECO:0007669"/>
    <property type="project" value="UniProtKB-KW"/>
</dbReference>
<feature type="region of interest" description="Disordered" evidence="1">
    <location>
        <begin position="307"/>
        <end position="344"/>
    </location>
</feature>
<dbReference type="EMBL" id="CP003093">
    <property type="protein sequence ID" value="AER56487.1"/>
    <property type="molecule type" value="Genomic_DNA"/>
</dbReference>
<dbReference type="STRING" id="1045855.DSC_09185"/>
<evidence type="ECO:0000313" key="2">
    <source>
        <dbReference type="EMBL" id="AER56487.1"/>
    </source>
</evidence>
<dbReference type="AlphaFoldDB" id="G7UWI0"/>
<reference evidence="2 3" key="1">
    <citation type="journal article" date="2012" name="J. Bacteriol.">
        <title>Complete Genome Sequence of the BTEX-Degrading Bacterium Pseudoxanthomonas spadix BD-a59.</title>
        <authorList>
            <person name="Lee S.H."/>
            <person name="Jin H.M."/>
            <person name="Lee H.J."/>
            <person name="Kim J.M."/>
            <person name="Jeon C.O."/>
        </authorList>
    </citation>
    <scope>NUCLEOTIDE SEQUENCE [LARGE SCALE GENOMIC DNA]</scope>
    <source>
        <strain evidence="2 3">BD-a59</strain>
    </source>
</reference>
<evidence type="ECO:0000256" key="1">
    <source>
        <dbReference type="SAM" id="MobiDB-lite"/>
    </source>
</evidence>
<dbReference type="KEGG" id="psd:DSC_09185"/>
<gene>
    <name evidence="2" type="ordered locus">DSC_09185</name>
</gene>
<dbReference type="InterPro" id="IPR023606">
    <property type="entry name" value="CoA-Trfase_III_dom_1_sf"/>
</dbReference>
<dbReference type="Gene3D" id="3.40.50.10540">
    <property type="entry name" value="Crotonobetainyl-coa:carnitine coa-transferase, domain 1"/>
    <property type="match status" value="1"/>
</dbReference>
<evidence type="ECO:0000313" key="3">
    <source>
        <dbReference type="Proteomes" id="UP000005870"/>
    </source>
</evidence>
<dbReference type="Proteomes" id="UP000005870">
    <property type="component" value="Chromosome"/>
</dbReference>
<organism evidence="2 3">
    <name type="scientific">Pseudoxanthomonas spadix (strain BD-a59)</name>
    <dbReference type="NCBI Taxonomy" id="1045855"/>
    <lineage>
        <taxon>Bacteria</taxon>
        <taxon>Pseudomonadati</taxon>
        <taxon>Pseudomonadota</taxon>
        <taxon>Gammaproteobacteria</taxon>
        <taxon>Lysobacterales</taxon>
        <taxon>Lysobacteraceae</taxon>
        <taxon>Pseudoxanthomonas</taxon>
    </lineage>
</organism>
<name>G7UWI0_PSEUP</name>
<dbReference type="InterPro" id="IPR003673">
    <property type="entry name" value="CoA-Trfase_fam_III"/>
</dbReference>
<protein>
    <submittedName>
        <fullName evidence="2">Acyl-CoA transferase/carnitine dehydratase</fullName>
    </submittedName>
</protein>
<dbReference type="Pfam" id="PF02515">
    <property type="entry name" value="CoA_transf_3"/>
    <property type="match status" value="1"/>
</dbReference>
<sequence>MMLADMGAQILRIDRLDEVGKDRDGEFLKPGRSSVLNRGRRSLALDLKCAQGVATFLQLVESADALIEGFRPGVMERLGIGPEPCHARNPRLVYGRVTGWGQDGPLSQAAGHDINYIAISGALHAIGRADSGPVAPPAMIGDIGGGGMMLALGIVSALLETQRSGQGQVVDAAITDGAALMASIVYEFKAMGMWNNARQSNLLDGGAHFYDTYQCADGKWISIGSVEPQFYKLLLDKLEINDPAFAPQFDTAVWPALKQKLAQAFRGKTRDQWCALMEGSDVCFAPVLDLDEAPHHPHNAARNTFIERDGITHPAPAPRFSRTATEPGGPAPYAGEHTEQALADWGVTGREPAMTDASSIVGTASGRRD</sequence>